<dbReference type="InterPro" id="IPR050832">
    <property type="entry name" value="Bact_Acetyltransf"/>
</dbReference>
<keyword evidence="1" id="KW-0808">Transferase</keyword>
<dbReference type="Pfam" id="PF00583">
    <property type="entry name" value="Acetyltransf_1"/>
    <property type="match status" value="1"/>
</dbReference>
<dbReference type="PANTHER" id="PTHR43877">
    <property type="entry name" value="AMINOALKYLPHOSPHONATE N-ACETYLTRANSFERASE-RELATED-RELATED"/>
    <property type="match status" value="1"/>
</dbReference>
<gene>
    <name evidence="4" type="ORF">J2W91_001306</name>
</gene>
<keyword evidence="2" id="KW-0012">Acyltransferase</keyword>
<reference evidence="4" key="1">
    <citation type="submission" date="2023-07" db="EMBL/GenBank/DDBJ databases">
        <title>Sorghum-associated microbial communities from plants grown in Nebraska, USA.</title>
        <authorList>
            <person name="Schachtman D."/>
        </authorList>
    </citation>
    <scope>NUCLEOTIDE SEQUENCE</scope>
    <source>
        <strain evidence="4">BE80</strain>
    </source>
</reference>
<organism evidence="4 5">
    <name type="scientific">Paenibacillus amylolyticus</name>
    <dbReference type="NCBI Taxonomy" id="1451"/>
    <lineage>
        <taxon>Bacteria</taxon>
        <taxon>Bacillati</taxon>
        <taxon>Bacillota</taxon>
        <taxon>Bacilli</taxon>
        <taxon>Bacillales</taxon>
        <taxon>Paenibacillaceae</taxon>
        <taxon>Paenibacillus</taxon>
    </lineage>
</organism>
<dbReference type="SUPFAM" id="SSF55729">
    <property type="entry name" value="Acyl-CoA N-acyltransferases (Nat)"/>
    <property type="match status" value="1"/>
</dbReference>
<dbReference type="AlphaFoldDB" id="A0AAP5LPU0"/>
<dbReference type="CDD" id="cd04301">
    <property type="entry name" value="NAT_SF"/>
    <property type="match status" value="1"/>
</dbReference>
<dbReference type="InterPro" id="IPR000182">
    <property type="entry name" value="GNAT_dom"/>
</dbReference>
<dbReference type="Proteomes" id="UP001254832">
    <property type="component" value="Unassembled WGS sequence"/>
</dbReference>
<dbReference type="GO" id="GO:0016747">
    <property type="term" value="F:acyltransferase activity, transferring groups other than amino-acyl groups"/>
    <property type="evidence" value="ECO:0007669"/>
    <property type="project" value="InterPro"/>
</dbReference>
<sequence length="152" mass="16945">MSTDVTIRHSSPDDLPDLVTLMDQLGYPTTYADMLERYTYLASDPSYTTLVAELHGRAVGMIGLQTFYMYEQSGRHCRIAALVVHKQHRGSGIGRILIQAAEHWASAHGITTVSLNSGNRPERQLAHEFYAQMGYTAGSTGFSKRLQMLQHT</sequence>
<evidence type="ECO:0000256" key="1">
    <source>
        <dbReference type="ARBA" id="ARBA00022679"/>
    </source>
</evidence>
<evidence type="ECO:0000259" key="3">
    <source>
        <dbReference type="PROSITE" id="PS51186"/>
    </source>
</evidence>
<dbReference type="Gene3D" id="3.40.630.30">
    <property type="match status" value="1"/>
</dbReference>
<dbReference type="EMBL" id="JAVDTR010000003">
    <property type="protein sequence ID" value="MDR6722854.1"/>
    <property type="molecule type" value="Genomic_DNA"/>
</dbReference>
<dbReference type="InterPro" id="IPR016181">
    <property type="entry name" value="Acyl_CoA_acyltransferase"/>
</dbReference>
<name>A0AAP5LPU0_PAEAM</name>
<proteinExistence type="predicted"/>
<evidence type="ECO:0000313" key="4">
    <source>
        <dbReference type="EMBL" id="MDR6722854.1"/>
    </source>
</evidence>
<dbReference type="PROSITE" id="PS51186">
    <property type="entry name" value="GNAT"/>
    <property type="match status" value="1"/>
</dbReference>
<comment type="caution">
    <text evidence="4">The sequence shown here is derived from an EMBL/GenBank/DDBJ whole genome shotgun (WGS) entry which is preliminary data.</text>
</comment>
<feature type="domain" description="N-acetyltransferase" evidence="3">
    <location>
        <begin position="5"/>
        <end position="152"/>
    </location>
</feature>
<dbReference type="RefSeq" id="WP_310137406.1">
    <property type="nucleotide sequence ID" value="NZ_JAVDTR010000003.1"/>
</dbReference>
<protein>
    <submittedName>
        <fullName evidence="4">GNAT superfamily N-acetyltransferase</fullName>
    </submittedName>
</protein>
<accession>A0AAP5LPU0</accession>
<evidence type="ECO:0000256" key="2">
    <source>
        <dbReference type="ARBA" id="ARBA00023315"/>
    </source>
</evidence>
<evidence type="ECO:0000313" key="5">
    <source>
        <dbReference type="Proteomes" id="UP001254832"/>
    </source>
</evidence>